<dbReference type="PANTHER" id="PTHR13887">
    <property type="entry name" value="GLUTATHIONE S-TRANSFERASE KAPPA"/>
    <property type="match status" value="1"/>
</dbReference>
<comment type="caution">
    <text evidence="7">The sequence shown here is derived from an EMBL/GenBank/DDBJ whole genome shotgun (WGS) entry which is preliminary data.</text>
</comment>
<dbReference type="PROSITE" id="PS51352">
    <property type="entry name" value="THIOREDOXIN_2"/>
    <property type="match status" value="1"/>
</dbReference>
<keyword evidence="8" id="KW-1185">Reference proteome</keyword>
<evidence type="ECO:0000256" key="5">
    <source>
        <dbReference type="SAM" id="SignalP"/>
    </source>
</evidence>
<keyword evidence="1 5" id="KW-0732">Signal</keyword>
<evidence type="ECO:0000256" key="2">
    <source>
        <dbReference type="ARBA" id="ARBA00023002"/>
    </source>
</evidence>
<gene>
    <name evidence="7" type="ORF">A8950_2753</name>
</gene>
<evidence type="ECO:0000256" key="3">
    <source>
        <dbReference type="ARBA" id="ARBA00023157"/>
    </source>
</evidence>
<dbReference type="PANTHER" id="PTHR13887:SF14">
    <property type="entry name" value="DISULFIDE BOND FORMATION PROTEIN D"/>
    <property type="match status" value="1"/>
</dbReference>
<dbReference type="Proteomes" id="UP000295783">
    <property type="component" value="Unassembled WGS sequence"/>
</dbReference>
<dbReference type="CDD" id="cd03023">
    <property type="entry name" value="DsbA_Com1_like"/>
    <property type="match status" value="1"/>
</dbReference>
<evidence type="ECO:0000313" key="8">
    <source>
        <dbReference type="Proteomes" id="UP000295783"/>
    </source>
</evidence>
<protein>
    <submittedName>
        <fullName evidence="7">Protein-disulfide isomerase</fullName>
    </submittedName>
</protein>
<name>A0A4R6WR35_9PROT</name>
<keyword evidence="4" id="KW-0676">Redox-active center</keyword>
<evidence type="ECO:0000256" key="4">
    <source>
        <dbReference type="ARBA" id="ARBA00023284"/>
    </source>
</evidence>
<proteinExistence type="predicted"/>
<reference evidence="7 8" key="1">
    <citation type="submission" date="2019-03" db="EMBL/GenBank/DDBJ databases">
        <title>Genomic Encyclopedia of Type Strains, Phase III (KMG-III): the genomes of soil and plant-associated and newly described type strains.</title>
        <authorList>
            <person name="Whitman W."/>
        </authorList>
    </citation>
    <scope>NUCLEOTIDE SEQUENCE [LARGE SCALE GENOMIC DNA]</scope>
    <source>
        <strain evidence="7 8">CGMCC 1.7660</strain>
    </source>
</reference>
<dbReference type="RefSeq" id="WP_243735642.1">
    <property type="nucleotide sequence ID" value="NZ_SNYW01000010.1"/>
</dbReference>
<evidence type="ECO:0000256" key="1">
    <source>
        <dbReference type="ARBA" id="ARBA00022729"/>
    </source>
</evidence>
<evidence type="ECO:0000313" key="7">
    <source>
        <dbReference type="EMBL" id="TDQ80884.1"/>
    </source>
</evidence>
<dbReference type="EMBL" id="SNYW01000010">
    <property type="protein sequence ID" value="TDQ80884.1"/>
    <property type="molecule type" value="Genomic_DNA"/>
</dbReference>
<dbReference type="Pfam" id="PF01323">
    <property type="entry name" value="DSBA"/>
    <property type="match status" value="1"/>
</dbReference>
<feature type="chain" id="PRO_5020697961" evidence="5">
    <location>
        <begin position="25"/>
        <end position="248"/>
    </location>
</feature>
<dbReference type="GO" id="GO:0016853">
    <property type="term" value="F:isomerase activity"/>
    <property type="evidence" value="ECO:0007669"/>
    <property type="project" value="UniProtKB-KW"/>
</dbReference>
<feature type="domain" description="Thioredoxin" evidence="6">
    <location>
        <begin position="55"/>
        <end position="247"/>
    </location>
</feature>
<keyword evidence="3" id="KW-1015">Disulfide bond</keyword>
<dbReference type="InterPro" id="IPR036249">
    <property type="entry name" value="Thioredoxin-like_sf"/>
</dbReference>
<accession>A0A4R6WR35</accession>
<dbReference type="SUPFAM" id="SSF52833">
    <property type="entry name" value="Thioredoxin-like"/>
    <property type="match status" value="1"/>
</dbReference>
<dbReference type="GO" id="GO:0016491">
    <property type="term" value="F:oxidoreductase activity"/>
    <property type="evidence" value="ECO:0007669"/>
    <property type="project" value="UniProtKB-KW"/>
</dbReference>
<evidence type="ECO:0000259" key="6">
    <source>
        <dbReference type="PROSITE" id="PS51352"/>
    </source>
</evidence>
<keyword evidence="7" id="KW-0413">Isomerase</keyword>
<dbReference type="InterPro" id="IPR001853">
    <property type="entry name" value="DSBA-like_thioredoxin_dom"/>
</dbReference>
<dbReference type="AlphaFoldDB" id="A0A4R6WR35"/>
<dbReference type="Pfam" id="PF18312">
    <property type="entry name" value="ScsC_N"/>
    <property type="match status" value="1"/>
</dbReference>
<sequence>MRFLRRLAATLALVLLVPAQPVLAQDALFNEAETKGIEEIVRAYLLEHPEVIRDAIEALQAKEQAAKADKQAGALVAHKDRLLADPASPVAGNPMGDVTIVEFFDYKCPYCKRVTPALAELIEADKGVRVVFKEFPILGESSLLAARAALAAQMQDRYFDFHNALMAHRGDFDDAAIGTIAESLGMDVAKLRADMKAPEVDQQLADNHALAQAMAIRSTPTFVIGEQIVPGAISIDDMKALIAAARGS</sequence>
<dbReference type="Gene3D" id="3.40.30.10">
    <property type="entry name" value="Glutaredoxin"/>
    <property type="match status" value="1"/>
</dbReference>
<dbReference type="InterPro" id="IPR013766">
    <property type="entry name" value="Thioredoxin_domain"/>
</dbReference>
<feature type="signal peptide" evidence="5">
    <location>
        <begin position="1"/>
        <end position="24"/>
    </location>
</feature>
<keyword evidence="2" id="KW-0560">Oxidoreductase</keyword>
<organism evidence="7 8">
    <name type="scientific">Dongia mobilis</name>
    <dbReference type="NCBI Taxonomy" id="578943"/>
    <lineage>
        <taxon>Bacteria</taxon>
        <taxon>Pseudomonadati</taxon>
        <taxon>Pseudomonadota</taxon>
        <taxon>Alphaproteobacteria</taxon>
        <taxon>Rhodospirillales</taxon>
        <taxon>Dongiaceae</taxon>
        <taxon>Dongia</taxon>
    </lineage>
</organism>
<dbReference type="InterPro" id="IPR041205">
    <property type="entry name" value="ScsC_N"/>
</dbReference>